<evidence type="ECO:0000313" key="3">
    <source>
        <dbReference type="Proteomes" id="UP001257627"/>
    </source>
</evidence>
<comment type="caution">
    <text evidence="2">The sequence shown here is derived from an EMBL/GenBank/DDBJ whole genome shotgun (WGS) entry which is preliminary data.</text>
</comment>
<dbReference type="Proteomes" id="UP001257627">
    <property type="component" value="Unassembled WGS sequence"/>
</dbReference>
<keyword evidence="3" id="KW-1185">Reference proteome</keyword>
<evidence type="ECO:0000256" key="1">
    <source>
        <dbReference type="SAM" id="MobiDB-lite"/>
    </source>
</evidence>
<proteinExistence type="predicted"/>
<sequence length="203" mass="22251">MTSAEVADRHDLPRCGAKKRQGEGSCTQPAGWGTDHPGTGRCKLHGGSTRTQTVGAERQLVEVEARRLFEKVAPEIAPVDNPLEAYALFAGRVMAWLELMGRLLDDLESPRYRGATAEQIRGEVVLYERAMDRANAVLGTYAKLNIDERLTRISEQQADILVSVLRAGLNAAGVTPQQRELAHAEIARQLRARRSGEGVPDAR</sequence>
<dbReference type="RefSeq" id="WP_316735001.1">
    <property type="nucleotide sequence ID" value="NZ_JARAKF010000001.1"/>
</dbReference>
<feature type="compositionally biased region" description="Basic and acidic residues" evidence="1">
    <location>
        <begin position="1"/>
        <end position="13"/>
    </location>
</feature>
<reference evidence="2 3" key="1">
    <citation type="submission" date="2023-02" db="EMBL/GenBank/DDBJ databases">
        <authorList>
            <person name="Maleckis M."/>
        </authorList>
    </citation>
    <scope>NUCLEOTIDE SEQUENCE [LARGE SCALE GENOMIC DNA]</scope>
    <source>
        <strain evidence="2 3">P8-A2</strain>
    </source>
</reference>
<protein>
    <submittedName>
        <fullName evidence="2">Uncharacterized protein</fullName>
    </submittedName>
</protein>
<gene>
    <name evidence="2" type="ORF">PU648_38775</name>
</gene>
<accession>A0ABU3UW88</accession>
<feature type="region of interest" description="Disordered" evidence="1">
    <location>
        <begin position="1"/>
        <end position="39"/>
    </location>
</feature>
<dbReference type="EMBL" id="JARAKF010000001">
    <property type="protein sequence ID" value="MDU8998201.1"/>
    <property type="molecule type" value="Genomic_DNA"/>
</dbReference>
<organism evidence="2 3">
    <name type="scientific">Streptomyces mirabilis</name>
    <dbReference type="NCBI Taxonomy" id="68239"/>
    <lineage>
        <taxon>Bacteria</taxon>
        <taxon>Bacillati</taxon>
        <taxon>Actinomycetota</taxon>
        <taxon>Actinomycetes</taxon>
        <taxon>Kitasatosporales</taxon>
        <taxon>Streptomycetaceae</taxon>
        <taxon>Streptomyces</taxon>
    </lineage>
</organism>
<evidence type="ECO:0000313" key="2">
    <source>
        <dbReference type="EMBL" id="MDU8998201.1"/>
    </source>
</evidence>
<name>A0ABU3UW88_9ACTN</name>